<dbReference type="InterPro" id="IPR027417">
    <property type="entry name" value="P-loop_NTPase"/>
</dbReference>
<keyword evidence="3" id="KW-0762">Sugar transport</keyword>
<dbReference type="PROSITE" id="PS50893">
    <property type="entry name" value="ABC_TRANSPORTER_2"/>
    <property type="match status" value="2"/>
</dbReference>
<sequence length="499" mass="52720">MSETVPLVEARNITKRFGGVLALDDASISFNSGEVHCIAGENGCGKSTLMKVISGAHRPTSGEVVVDGATYPHLNPRQAFSLGLDVIYQDFSLMPNLTAAENIALPNLVAAGSAVYRGRHALEVAERAVARLGVDLELDTPVGDLSVAERQLCAIARALAHDARFIGMDEPTTALTWKEVDALFETVDGLRRDGVSVVFISHKMQEVFSVSDRVSVMRNGRVVESGRPGEFTHASLAETMTGRKTSATDRPHRAVSHDPPALSVTGLGRDPLFADVSFSVGQGEIVGLAGLLGSGRTEIAEAIAGIKAATAGTIEVLGTPVRVRSLPEAVAAGIGYVPEDRLTQGLFLDQPIGDNIAVTHLDHHAGRGVGFLNSGRLRTTVRDAIRDLRIKMGSADDPVRSLSGGNAQRVLLSKWLIGEPKVLILNGPTVGVDVGSKFDILAVLTAQSLQGLGVLIISDDVPELISMCHRVLVVHSGRLMTELSGDQLTEDGLLEAIAA</sequence>
<reference evidence="10 11" key="1">
    <citation type="submission" date="2019-11" db="EMBL/GenBank/DDBJ databases">
        <authorList>
            <person name="Li X.-J."/>
            <person name="Feng X.-M."/>
        </authorList>
    </citation>
    <scope>NUCLEOTIDE SEQUENCE [LARGE SCALE GENOMIC DNA]</scope>
    <source>
        <strain evidence="10 11">XMNu-373</strain>
    </source>
</reference>
<name>A0A7K3M723_9ACTN</name>
<organism evidence="10 11">
    <name type="scientific">Phytoactinopolyspora mesophila</name>
    <dbReference type="NCBI Taxonomy" id="2650750"/>
    <lineage>
        <taxon>Bacteria</taxon>
        <taxon>Bacillati</taxon>
        <taxon>Actinomycetota</taxon>
        <taxon>Actinomycetes</taxon>
        <taxon>Jiangellales</taxon>
        <taxon>Jiangellaceae</taxon>
        <taxon>Phytoactinopolyspora</taxon>
    </lineage>
</organism>
<evidence type="ECO:0000256" key="7">
    <source>
        <dbReference type="ARBA" id="ARBA00022967"/>
    </source>
</evidence>
<feature type="domain" description="ABC transporter" evidence="9">
    <location>
        <begin position="257"/>
        <end position="499"/>
    </location>
</feature>
<dbReference type="GO" id="GO:0016887">
    <property type="term" value="F:ATP hydrolysis activity"/>
    <property type="evidence" value="ECO:0007669"/>
    <property type="project" value="InterPro"/>
</dbReference>
<keyword evidence="2" id="KW-1003">Cell membrane</keyword>
<dbReference type="Gene3D" id="3.40.50.300">
    <property type="entry name" value="P-loop containing nucleotide triphosphate hydrolases"/>
    <property type="match status" value="2"/>
</dbReference>
<evidence type="ECO:0000256" key="2">
    <source>
        <dbReference type="ARBA" id="ARBA00022475"/>
    </source>
</evidence>
<dbReference type="CDD" id="cd03215">
    <property type="entry name" value="ABC_Carb_Monos_II"/>
    <property type="match status" value="1"/>
</dbReference>
<evidence type="ECO:0000313" key="10">
    <source>
        <dbReference type="EMBL" id="NDL58847.1"/>
    </source>
</evidence>
<accession>A0A7K3M723</accession>
<evidence type="ECO:0000313" key="11">
    <source>
        <dbReference type="Proteomes" id="UP000460435"/>
    </source>
</evidence>
<dbReference type="GO" id="GO:0005524">
    <property type="term" value="F:ATP binding"/>
    <property type="evidence" value="ECO:0007669"/>
    <property type="project" value="UniProtKB-KW"/>
</dbReference>
<evidence type="ECO:0000256" key="6">
    <source>
        <dbReference type="ARBA" id="ARBA00022840"/>
    </source>
</evidence>
<dbReference type="InterPro" id="IPR017871">
    <property type="entry name" value="ABC_transporter-like_CS"/>
</dbReference>
<dbReference type="PANTHER" id="PTHR43790:SF1">
    <property type="entry name" value="XYLOSE IMPORT ATP-BINDING PROTEIN XYLG"/>
    <property type="match status" value="1"/>
</dbReference>
<dbReference type="RefSeq" id="WP_162451562.1">
    <property type="nucleotide sequence ID" value="NZ_WLZY01000006.1"/>
</dbReference>
<keyword evidence="4" id="KW-0677">Repeat</keyword>
<comment type="caution">
    <text evidence="10">The sequence shown here is derived from an EMBL/GenBank/DDBJ whole genome shotgun (WGS) entry which is preliminary data.</text>
</comment>
<keyword evidence="5" id="KW-0547">Nucleotide-binding</keyword>
<evidence type="ECO:0000256" key="3">
    <source>
        <dbReference type="ARBA" id="ARBA00022597"/>
    </source>
</evidence>
<dbReference type="EMBL" id="WLZY01000006">
    <property type="protein sequence ID" value="NDL58847.1"/>
    <property type="molecule type" value="Genomic_DNA"/>
</dbReference>
<dbReference type="InterPro" id="IPR003593">
    <property type="entry name" value="AAA+_ATPase"/>
</dbReference>
<dbReference type="PANTHER" id="PTHR43790">
    <property type="entry name" value="CARBOHYDRATE TRANSPORT ATP-BINDING PROTEIN MG119-RELATED"/>
    <property type="match status" value="1"/>
</dbReference>
<gene>
    <name evidence="10" type="ORF">F7O44_17385</name>
</gene>
<dbReference type="CDD" id="cd03216">
    <property type="entry name" value="ABC_Carb_Monos_I"/>
    <property type="match status" value="1"/>
</dbReference>
<keyword evidence="7" id="KW-1278">Translocase</keyword>
<dbReference type="SMART" id="SM00382">
    <property type="entry name" value="AAA"/>
    <property type="match status" value="2"/>
</dbReference>
<proteinExistence type="predicted"/>
<dbReference type="SUPFAM" id="SSF52540">
    <property type="entry name" value="P-loop containing nucleoside triphosphate hydrolases"/>
    <property type="match status" value="2"/>
</dbReference>
<keyword evidence="11" id="KW-1185">Reference proteome</keyword>
<dbReference type="Pfam" id="PF00005">
    <property type="entry name" value="ABC_tran"/>
    <property type="match status" value="2"/>
</dbReference>
<dbReference type="AlphaFoldDB" id="A0A7K3M723"/>
<keyword evidence="8" id="KW-0472">Membrane</keyword>
<dbReference type="PROSITE" id="PS00211">
    <property type="entry name" value="ABC_TRANSPORTER_1"/>
    <property type="match status" value="1"/>
</dbReference>
<dbReference type="InterPro" id="IPR003439">
    <property type="entry name" value="ABC_transporter-like_ATP-bd"/>
</dbReference>
<feature type="domain" description="ABC transporter" evidence="9">
    <location>
        <begin position="8"/>
        <end position="244"/>
    </location>
</feature>
<evidence type="ECO:0000256" key="8">
    <source>
        <dbReference type="ARBA" id="ARBA00023136"/>
    </source>
</evidence>
<protein>
    <submittedName>
        <fullName evidence="10">ATP-binding cassette domain-containing protein</fullName>
    </submittedName>
</protein>
<keyword evidence="6 10" id="KW-0067">ATP-binding</keyword>
<dbReference type="Proteomes" id="UP000460435">
    <property type="component" value="Unassembled WGS sequence"/>
</dbReference>
<evidence type="ECO:0000256" key="1">
    <source>
        <dbReference type="ARBA" id="ARBA00022448"/>
    </source>
</evidence>
<keyword evidence="1" id="KW-0813">Transport</keyword>
<evidence type="ECO:0000256" key="5">
    <source>
        <dbReference type="ARBA" id="ARBA00022741"/>
    </source>
</evidence>
<evidence type="ECO:0000259" key="9">
    <source>
        <dbReference type="PROSITE" id="PS50893"/>
    </source>
</evidence>
<evidence type="ECO:0000256" key="4">
    <source>
        <dbReference type="ARBA" id="ARBA00022737"/>
    </source>
</evidence>
<dbReference type="InterPro" id="IPR050107">
    <property type="entry name" value="ABC_carbohydrate_import_ATPase"/>
</dbReference>